<organism evidence="3 4">
    <name type="scientific">Pseudonocardia thermophila</name>
    <dbReference type="NCBI Taxonomy" id="1848"/>
    <lineage>
        <taxon>Bacteria</taxon>
        <taxon>Bacillati</taxon>
        <taxon>Actinomycetota</taxon>
        <taxon>Actinomycetes</taxon>
        <taxon>Pseudonocardiales</taxon>
        <taxon>Pseudonocardiaceae</taxon>
        <taxon>Pseudonocardia</taxon>
    </lineage>
</organism>
<dbReference type="InterPro" id="IPR029039">
    <property type="entry name" value="Flavoprotein-like_sf"/>
</dbReference>
<dbReference type="Gene3D" id="3.40.50.360">
    <property type="match status" value="1"/>
</dbReference>
<dbReference type="InterPro" id="IPR008254">
    <property type="entry name" value="Flavodoxin/NO_synth"/>
</dbReference>
<dbReference type="AlphaFoldDB" id="A0A1M6XIH8"/>
<dbReference type="NCBIfam" id="TIGR01755">
    <property type="entry name" value="flav_wrbA"/>
    <property type="match status" value="1"/>
</dbReference>
<evidence type="ECO:0000259" key="2">
    <source>
        <dbReference type="PROSITE" id="PS50902"/>
    </source>
</evidence>
<gene>
    <name evidence="3" type="ORF">SAMN05443637_11723</name>
</gene>
<dbReference type="STRING" id="1848.SAMN05443637_11723"/>
<feature type="domain" description="Flavodoxin-like" evidence="2">
    <location>
        <begin position="7"/>
        <end position="195"/>
    </location>
</feature>
<dbReference type="PANTHER" id="PTHR30546:SF23">
    <property type="entry name" value="FLAVOPROTEIN-LIKE PROTEIN YCP4-RELATED"/>
    <property type="match status" value="1"/>
</dbReference>
<dbReference type="PROSITE" id="PS00201">
    <property type="entry name" value="FLAVODOXIN"/>
    <property type="match status" value="1"/>
</dbReference>
<dbReference type="Proteomes" id="UP000184363">
    <property type="component" value="Unassembled WGS sequence"/>
</dbReference>
<dbReference type="SUPFAM" id="SSF52218">
    <property type="entry name" value="Flavoproteins"/>
    <property type="match status" value="1"/>
</dbReference>
<evidence type="ECO:0000313" key="4">
    <source>
        <dbReference type="Proteomes" id="UP000184363"/>
    </source>
</evidence>
<dbReference type="InterPro" id="IPR001226">
    <property type="entry name" value="Flavodoxin_CS"/>
</dbReference>
<dbReference type="PANTHER" id="PTHR30546">
    <property type="entry name" value="FLAVODOXIN-RELATED PROTEIN WRBA-RELATED"/>
    <property type="match status" value="1"/>
</dbReference>
<reference evidence="3 4" key="1">
    <citation type="submission" date="2016-11" db="EMBL/GenBank/DDBJ databases">
        <authorList>
            <person name="Jaros S."/>
            <person name="Januszkiewicz K."/>
            <person name="Wedrychowicz H."/>
        </authorList>
    </citation>
    <scope>NUCLEOTIDE SEQUENCE [LARGE SCALE GENOMIC DNA]</scope>
    <source>
        <strain evidence="3 4">DSM 43832</strain>
    </source>
</reference>
<dbReference type="EMBL" id="FRAP01000017">
    <property type="protein sequence ID" value="SHL05794.1"/>
    <property type="molecule type" value="Genomic_DNA"/>
</dbReference>
<keyword evidence="4" id="KW-1185">Reference proteome</keyword>
<dbReference type="OrthoDB" id="9801479at2"/>
<dbReference type="GO" id="GO:0009055">
    <property type="term" value="F:electron transfer activity"/>
    <property type="evidence" value="ECO:0007669"/>
    <property type="project" value="InterPro"/>
</dbReference>
<dbReference type="RefSeq" id="WP_073458847.1">
    <property type="nucleotide sequence ID" value="NZ_CALGVN010000050.1"/>
</dbReference>
<name>A0A1M6XIH8_PSETH</name>
<dbReference type="GO" id="GO:0003955">
    <property type="term" value="F:NAD(P)H dehydrogenase (quinone) activity"/>
    <property type="evidence" value="ECO:0007669"/>
    <property type="project" value="InterPro"/>
</dbReference>
<dbReference type="GO" id="GO:0010181">
    <property type="term" value="F:FMN binding"/>
    <property type="evidence" value="ECO:0007669"/>
    <property type="project" value="InterPro"/>
</dbReference>
<dbReference type="InterPro" id="IPR010089">
    <property type="entry name" value="Flavoprotein_WrbA-like"/>
</dbReference>
<protein>
    <submittedName>
        <fullName evidence="3">NAD(P)H dehydrogenase (Quinone)</fullName>
    </submittedName>
</protein>
<dbReference type="InterPro" id="IPR005025">
    <property type="entry name" value="FMN_Rdtase-like_dom"/>
</dbReference>
<dbReference type="NCBIfam" id="NF002999">
    <property type="entry name" value="PRK03767.1"/>
    <property type="match status" value="1"/>
</dbReference>
<dbReference type="GO" id="GO:0016020">
    <property type="term" value="C:membrane"/>
    <property type="evidence" value="ECO:0007669"/>
    <property type="project" value="TreeGrafter"/>
</dbReference>
<proteinExistence type="inferred from homology"/>
<accession>A0A1M6XIH8</accession>
<evidence type="ECO:0000256" key="1">
    <source>
        <dbReference type="ARBA" id="ARBA00006961"/>
    </source>
</evidence>
<dbReference type="PROSITE" id="PS50902">
    <property type="entry name" value="FLAVODOXIN_LIKE"/>
    <property type="match status" value="1"/>
</dbReference>
<dbReference type="Pfam" id="PF03358">
    <property type="entry name" value="FMN_red"/>
    <property type="match status" value="1"/>
</dbReference>
<evidence type="ECO:0000313" key="3">
    <source>
        <dbReference type="EMBL" id="SHL05794.1"/>
    </source>
</evidence>
<sequence length="205" mass="21546">MARCARISVIYYSATGTTYEIAKEIVRGAEGSGAEVRLRRVSELAPAAAIASKPAWSEHLAATRTVPVASADDVVWADGVIIGSPTRFGNVASQLKQFLDTLGPQWAKGLLAGKVYSGFTSTDTQHGGQESTLLALYTTFYHFGGVVAAPGYTDPVKFVDGNPYGSAHVGRGHDLLESDGTSAVRAAARFQGERVARIAAAMQGL</sequence>
<comment type="similarity">
    <text evidence="1">Belongs to the WrbA family.</text>
</comment>